<name>A0A1Y1V5N4_9FUNG</name>
<dbReference type="InterPro" id="IPR047574">
    <property type="entry name" value="AD"/>
</dbReference>
<dbReference type="OrthoDB" id="77463at2759"/>
<evidence type="ECO:0000259" key="1">
    <source>
        <dbReference type="PROSITE" id="PS52001"/>
    </source>
</evidence>
<evidence type="ECO:0000313" key="2">
    <source>
        <dbReference type="EMBL" id="ORX47861.1"/>
    </source>
</evidence>
<sequence>MEYPYDSITFKQIHELLGKYVKVKLFTSHRTTKTEILDGYLYTIDPITKTLVLLKKKEISNVNQNQIKEKEQEKEKRNAEPIDKYQIIVIMESIIQNLLVIKSLINYLNKNKIDYVTQPDQLPIKIYNNKVEILPPYTQSCIKSDDYGSKDIAINHIKRWWDEK</sequence>
<organism evidence="2 3">
    <name type="scientific">Piromyces finnis</name>
    <dbReference type="NCBI Taxonomy" id="1754191"/>
    <lineage>
        <taxon>Eukaryota</taxon>
        <taxon>Fungi</taxon>
        <taxon>Fungi incertae sedis</taxon>
        <taxon>Chytridiomycota</taxon>
        <taxon>Chytridiomycota incertae sedis</taxon>
        <taxon>Neocallimastigomycetes</taxon>
        <taxon>Neocallimastigales</taxon>
        <taxon>Neocallimastigaceae</taxon>
        <taxon>Piromyces</taxon>
    </lineage>
</organism>
<proteinExistence type="predicted"/>
<dbReference type="EMBL" id="MCFH01000029">
    <property type="protein sequence ID" value="ORX47861.1"/>
    <property type="molecule type" value="Genomic_DNA"/>
</dbReference>
<dbReference type="AlphaFoldDB" id="A0A1Y1V5N4"/>
<dbReference type="PROSITE" id="PS52001">
    <property type="entry name" value="AD"/>
    <property type="match status" value="1"/>
</dbReference>
<dbReference type="Gene3D" id="2.30.30.100">
    <property type="match status" value="1"/>
</dbReference>
<keyword evidence="3" id="KW-1185">Reference proteome</keyword>
<accession>A0A1Y1V5N4</accession>
<evidence type="ECO:0000313" key="3">
    <source>
        <dbReference type="Proteomes" id="UP000193719"/>
    </source>
</evidence>
<dbReference type="Proteomes" id="UP000193719">
    <property type="component" value="Unassembled WGS sequence"/>
</dbReference>
<comment type="caution">
    <text evidence="2">The sequence shown here is derived from an EMBL/GenBank/DDBJ whole genome shotgun (WGS) entry which is preliminary data.</text>
</comment>
<feature type="domain" description="AD" evidence="1">
    <location>
        <begin position="60"/>
        <end position="164"/>
    </location>
</feature>
<reference evidence="2 3" key="1">
    <citation type="submission" date="2016-08" db="EMBL/GenBank/DDBJ databases">
        <title>Genomes of anaerobic fungi encode conserved fungal cellulosomes for biomass hydrolysis.</title>
        <authorList>
            <consortium name="DOE Joint Genome Institute"/>
            <person name="Haitjema C.H."/>
            <person name="Gilmore S.P."/>
            <person name="Henske J.K."/>
            <person name="Solomon K.V."/>
            <person name="De Groot R."/>
            <person name="Kuo A."/>
            <person name="Mondo S.J."/>
            <person name="Salamov A.A."/>
            <person name="Labutti K."/>
            <person name="Zhao Z."/>
            <person name="Chiniquy J."/>
            <person name="Barry K."/>
            <person name="Brewer H.M."/>
            <person name="Purvine S.O."/>
            <person name="Wright A.T."/>
            <person name="Boxma B."/>
            <person name="Van Alen T."/>
            <person name="Hackstein J.H."/>
            <person name="Baker S.E."/>
            <person name="Grigoriev I.V."/>
            <person name="O'Malley M.A."/>
        </authorList>
    </citation>
    <scope>NUCLEOTIDE SEQUENCE [LARGE SCALE GENOMIC DNA]</scope>
    <source>
        <strain evidence="3">finn</strain>
    </source>
</reference>
<reference evidence="2 3" key="2">
    <citation type="submission" date="2016-08" db="EMBL/GenBank/DDBJ databases">
        <title>Pervasive Adenine N6-methylation of Active Genes in Fungi.</title>
        <authorList>
            <consortium name="DOE Joint Genome Institute"/>
            <person name="Mondo S.J."/>
            <person name="Dannebaum R.O."/>
            <person name="Kuo R.C."/>
            <person name="Labutti K."/>
            <person name="Haridas S."/>
            <person name="Kuo A."/>
            <person name="Salamov A."/>
            <person name="Ahrendt S.R."/>
            <person name="Lipzen A."/>
            <person name="Sullivan W."/>
            <person name="Andreopoulos W.B."/>
            <person name="Clum A."/>
            <person name="Lindquist E."/>
            <person name="Daum C."/>
            <person name="Ramamoorthy G.K."/>
            <person name="Gryganskyi A."/>
            <person name="Culley D."/>
            <person name="Magnuson J.K."/>
            <person name="James T.Y."/>
            <person name="O'Malley M.A."/>
            <person name="Stajich J.E."/>
            <person name="Spatafora J.W."/>
            <person name="Visel A."/>
            <person name="Grigoriev I.V."/>
        </authorList>
    </citation>
    <scope>NUCLEOTIDE SEQUENCE [LARGE SCALE GENOMIC DNA]</scope>
    <source>
        <strain evidence="3">finn</strain>
    </source>
</reference>
<gene>
    <name evidence="2" type="ORF">BCR36DRAFT_584567</name>
</gene>
<protein>
    <recommendedName>
        <fullName evidence="1">AD domain-containing protein</fullName>
    </recommendedName>
</protein>